<keyword evidence="2 4" id="KW-0238">DNA-binding</keyword>
<dbReference type="AlphaFoldDB" id="A0AA37SFZ8"/>
<sequence length="253" mass="27582">MARRPSPDALEPRKTARQMRATHTVEAIIEAAARIFEVEGFEGYTTNAIAQKAGVSIGSLYQYFPNKDAITLALIAREANLLEAEIMQASIIERWEEALDAMVLAAVRHQLRRPVLARVLDVEEARLPQTKRSMSGSDQIYACVLNVLNRAGKCHSDAATLTVDVIGLTRGMTDMAGRIGEVGLEELGRRVRLAVFGYLGRAGIFANGKNAPNSAYLCSSTNDRQKMTVAARQLAEKKASNTCHSVLRPTASP</sequence>
<keyword evidence="3" id="KW-0804">Transcription</keyword>
<dbReference type="GO" id="GO:0000976">
    <property type="term" value="F:transcription cis-regulatory region binding"/>
    <property type="evidence" value="ECO:0007669"/>
    <property type="project" value="TreeGrafter"/>
</dbReference>
<dbReference type="Pfam" id="PF00440">
    <property type="entry name" value="TetR_N"/>
    <property type="match status" value="1"/>
</dbReference>
<dbReference type="InterPro" id="IPR050109">
    <property type="entry name" value="HTH-type_TetR-like_transc_reg"/>
</dbReference>
<evidence type="ECO:0000256" key="2">
    <source>
        <dbReference type="ARBA" id="ARBA00023125"/>
    </source>
</evidence>
<dbReference type="SUPFAM" id="SSF46689">
    <property type="entry name" value="Homeodomain-like"/>
    <property type="match status" value="1"/>
</dbReference>
<keyword evidence="7" id="KW-1185">Reference proteome</keyword>
<dbReference type="EMBL" id="BSNZ01000003">
    <property type="protein sequence ID" value="GLQ83247.1"/>
    <property type="molecule type" value="Genomic_DNA"/>
</dbReference>
<reference evidence="7" key="1">
    <citation type="journal article" date="2019" name="Int. J. Syst. Evol. Microbiol.">
        <title>The Global Catalogue of Microorganisms (GCM) 10K type strain sequencing project: providing services to taxonomists for standard genome sequencing and annotation.</title>
        <authorList>
            <consortium name="The Broad Institute Genomics Platform"/>
            <consortium name="The Broad Institute Genome Sequencing Center for Infectious Disease"/>
            <person name="Wu L."/>
            <person name="Ma J."/>
        </authorList>
    </citation>
    <scope>NUCLEOTIDE SEQUENCE [LARGE SCALE GENOMIC DNA]</scope>
    <source>
        <strain evidence="7">NBRC 12467</strain>
    </source>
</reference>
<dbReference type="PROSITE" id="PS50977">
    <property type="entry name" value="HTH_TETR_2"/>
    <property type="match status" value="1"/>
</dbReference>
<dbReference type="PANTHER" id="PTHR30055">
    <property type="entry name" value="HTH-TYPE TRANSCRIPTIONAL REGULATOR RUTR"/>
    <property type="match status" value="1"/>
</dbReference>
<dbReference type="PRINTS" id="PR00455">
    <property type="entry name" value="HTHTETR"/>
</dbReference>
<dbReference type="PROSITE" id="PS01081">
    <property type="entry name" value="HTH_TETR_1"/>
    <property type="match status" value="1"/>
</dbReference>
<dbReference type="PANTHER" id="PTHR30055:SF234">
    <property type="entry name" value="HTH-TYPE TRANSCRIPTIONAL REGULATOR BETI"/>
    <property type="match status" value="1"/>
</dbReference>
<protein>
    <recommendedName>
        <fullName evidence="5">HTH tetR-type domain-containing protein</fullName>
    </recommendedName>
</protein>
<evidence type="ECO:0000256" key="4">
    <source>
        <dbReference type="PROSITE-ProRule" id="PRU00335"/>
    </source>
</evidence>
<evidence type="ECO:0000259" key="5">
    <source>
        <dbReference type="PROSITE" id="PS50977"/>
    </source>
</evidence>
<feature type="DNA-binding region" description="H-T-H motif" evidence="4">
    <location>
        <begin position="45"/>
        <end position="64"/>
    </location>
</feature>
<accession>A0AA37SFZ8</accession>
<evidence type="ECO:0000313" key="7">
    <source>
        <dbReference type="Proteomes" id="UP001156708"/>
    </source>
</evidence>
<feature type="domain" description="HTH tetR-type" evidence="5">
    <location>
        <begin position="22"/>
        <end position="82"/>
    </location>
</feature>
<name>A0AA37SFZ8_9PROT</name>
<gene>
    <name evidence="6" type="ORF">GCM10007872_01550</name>
</gene>
<dbReference type="InterPro" id="IPR009057">
    <property type="entry name" value="Homeodomain-like_sf"/>
</dbReference>
<dbReference type="InterPro" id="IPR001647">
    <property type="entry name" value="HTH_TetR"/>
</dbReference>
<evidence type="ECO:0000313" key="6">
    <source>
        <dbReference type="EMBL" id="GLQ83247.1"/>
    </source>
</evidence>
<evidence type="ECO:0000256" key="1">
    <source>
        <dbReference type="ARBA" id="ARBA00023015"/>
    </source>
</evidence>
<proteinExistence type="predicted"/>
<organism evidence="6 7">
    <name type="scientific">Gluconobacter sphaericus NBRC 12467</name>
    <dbReference type="NCBI Taxonomy" id="1307951"/>
    <lineage>
        <taxon>Bacteria</taxon>
        <taxon>Pseudomonadati</taxon>
        <taxon>Pseudomonadota</taxon>
        <taxon>Alphaproteobacteria</taxon>
        <taxon>Acetobacterales</taxon>
        <taxon>Acetobacteraceae</taxon>
        <taxon>Gluconobacter</taxon>
    </lineage>
</organism>
<keyword evidence="1" id="KW-0805">Transcription regulation</keyword>
<evidence type="ECO:0000256" key="3">
    <source>
        <dbReference type="ARBA" id="ARBA00023163"/>
    </source>
</evidence>
<dbReference type="Gene3D" id="1.10.357.10">
    <property type="entry name" value="Tetracycline Repressor, domain 2"/>
    <property type="match status" value="1"/>
</dbReference>
<dbReference type="InterPro" id="IPR023772">
    <property type="entry name" value="DNA-bd_HTH_TetR-type_CS"/>
</dbReference>
<dbReference type="Proteomes" id="UP001156708">
    <property type="component" value="Unassembled WGS sequence"/>
</dbReference>
<comment type="caution">
    <text evidence="6">The sequence shown here is derived from an EMBL/GenBank/DDBJ whole genome shotgun (WGS) entry which is preliminary data.</text>
</comment>
<dbReference type="GO" id="GO:0003700">
    <property type="term" value="F:DNA-binding transcription factor activity"/>
    <property type="evidence" value="ECO:0007669"/>
    <property type="project" value="TreeGrafter"/>
</dbReference>